<dbReference type="VEuPathDB" id="FungiDB:I7I53_05951"/>
<evidence type="ECO:0000313" key="3">
    <source>
        <dbReference type="Proteomes" id="UP000008142"/>
    </source>
</evidence>
<reference evidence="3" key="1">
    <citation type="submission" date="2008-07" db="EMBL/GenBank/DDBJ databases">
        <title>Annotation of Ajellomyces capsulatus strain H88.</title>
        <authorList>
            <person name="Champion M."/>
            <person name="Cuomo C."/>
            <person name="Ma L.-J."/>
            <person name="Henn M.R."/>
            <person name="Sil A."/>
            <person name="Goldman B."/>
            <person name="Young S.K."/>
            <person name="Kodira C.D."/>
            <person name="Zeng Q."/>
            <person name="Koehrsen M."/>
            <person name="Alvarado L."/>
            <person name="Berlin A."/>
            <person name="Borenstein D."/>
            <person name="Chen Z."/>
            <person name="Engels R."/>
            <person name="Freedman E."/>
            <person name="Gellesch M."/>
            <person name="Goldberg J."/>
            <person name="Griggs A."/>
            <person name="Gujja S."/>
            <person name="Heiman D."/>
            <person name="Hepburn T."/>
            <person name="Howarth C."/>
            <person name="Jen D."/>
            <person name="Larson L."/>
            <person name="Lewis B."/>
            <person name="Mehta T."/>
            <person name="Park D."/>
            <person name="Pearson M."/>
            <person name="Roberts A."/>
            <person name="Saif S."/>
            <person name="Shea T."/>
            <person name="Shenoy N."/>
            <person name="Sisk P."/>
            <person name="Stolte C."/>
            <person name="Sykes S."/>
            <person name="Walk T."/>
            <person name="White J."/>
            <person name="Yandava C."/>
            <person name="Klein B."/>
            <person name="McEwen J.G."/>
            <person name="Puccia R."/>
            <person name="Goldman G.H."/>
            <person name="Felipe M.S."/>
            <person name="Nino-Vega G."/>
            <person name="San-Blas G."/>
            <person name="Taylor J."/>
            <person name="Mendoza L."/>
            <person name="Galagan J."/>
            <person name="Nusbaum C."/>
            <person name="Birren B."/>
        </authorList>
    </citation>
    <scope>NUCLEOTIDE SEQUENCE [LARGE SCALE GENOMIC DNA]</scope>
    <source>
        <strain evidence="3">H88</strain>
    </source>
</reference>
<evidence type="ECO:0000313" key="2">
    <source>
        <dbReference type="EMBL" id="EGC49995.1"/>
    </source>
</evidence>
<accession>F0UVR8</accession>
<keyword evidence="1" id="KW-0472">Membrane</keyword>
<dbReference type="STRING" id="544711.F0UVR8"/>
<name>F0UVR8_AJEC8</name>
<feature type="transmembrane region" description="Helical" evidence="1">
    <location>
        <begin position="54"/>
        <end position="75"/>
    </location>
</feature>
<sequence>MTNSETLATNLVRRGSPNPTLIDVAVSNTPIAPDTPQSLIPEYPEVLELGNSTFWGATWGLWGLGFITTVGRAILRFQVQETYVAEDYLAFLCLVLLTAVTILGTIIEPIFGDLLRYMLAVKVHLDLS</sequence>
<gene>
    <name evidence="2" type="ORF">HCEG_09210</name>
</gene>
<dbReference type="HOGENOM" id="CLU_1958934_0_0_1"/>
<evidence type="ECO:0000256" key="1">
    <source>
        <dbReference type="SAM" id="Phobius"/>
    </source>
</evidence>
<dbReference type="AlphaFoldDB" id="F0UVR8"/>
<proteinExistence type="predicted"/>
<protein>
    <submittedName>
        <fullName evidence="2">Predicted protein</fullName>
    </submittedName>
</protein>
<dbReference type="EMBL" id="DS990644">
    <property type="protein sequence ID" value="EGC49995.1"/>
    <property type="molecule type" value="Genomic_DNA"/>
</dbReference>
<keyword evidence="1" id="KW-0812">Transmembrane</keyword>
<organism evidence="3">
    <name type="scientific">Ajellomyces capsulatus (strain H88)</name>
    <name type="common">Darling's disease fungus</name>
    <name type="synonym">Histoplasma capsulatum</name>
    <dbReference type="NCBI Taxonomy" id="544711"/>
    <lineage>
        <taxon>Eukaryota</taxon>
        <taxon>Fungi</taxon>
        <taxon>Dikarya</taxon>
        <taxon>Ascomycota</taxon>
        <taxon>Pezizomycotina</taxon>
        <taxon>Eurotiomycetes</taxon>
        <taxon>Eurotiomycetidae</taxon>
        <taxon>Onygenales</taxon>
        <taxon>Ajellomycetaceae</taxon>
        <taxon>Histoplasma</taxon>
    </lineage>
</organism>
<feature type="transmembrane region" description="Helical" evidence="1">
    <location>
        <begin position="87"/>
        <end position="107"/>
    </location>
</feature>
<keyword evidence="1" id="KW-1133">Transmembrane helix</keyword>
<dbReference type="Proteomes" id="UP000008142">
    <property type="component" value="Unassembled WGS sequence"/>
</dbReference>